<organism evidence="2 3">
    <name type="scientific">Phtheirospermum japonicum</name>
    <dbReference type="NCBI Taxonomy" id="374723"/>
    <lineage>
        <taxon>Eukaryota</taxon>
        <taxon>Viridiplantae</taxon>
        <taxon>Streptophyta</taxon>
        <taxon>Embryophyta</taxon>
        <taxon>Tracheophyta</taxon>
        <taxon>Spermatophyta</taxon>
        <taxon>Magnoliopsida</taxon>
        <taxon>eudicotyledons</taxon>
        <taxon>Gunneridae</taxon>
        <taxon>Pentapetalae</taxon>
        <taxon>asterids</taxon>
        <taxon>lamiids</taxon>
        <taxon>Lamiales</taxon>
        <taxon>Orobanchaceae</taxon>
        <taxon>Orobanchaceae incertae sedis</taxon>
        <taxon>Phtheirospermum</taxon>
    </lineage>
</organism>
<dbReference type="Proteomes" id="UP000653305">
    <property type="component" value="Unassembled WGS sequence"/>
</dbReference>
<keyword evidence="1" id="KW-0472">Membrane</keyword>
<keyword evidence="3" id="KW-1185">Reference proteome</keyword>
<feature type="transmembrane region" description="Helical" evidence="1">
    <location>
        <begin position="77"/>
        <end position="99"/>
    </location>
</feature>
<evidence type="ECO:0000256" key="1">
    <source>
        <dbReference type="SAM" id="Phobius"/>
    </source>
</evidence>
<evidence type="ECO:0000313" key="3">
    <source>
        <dbReference type="Proteomes" id="UP000653305"/>
    </source>
</evidence>
<keyword evidence="1" id="KW-1133">Transmembrane helix</keyword>
<dbReference type="AlphaFoldDB" id="A0A830CYV2"/>
<comment type="caution">
    <text evidence="2">The sequence shown here is derived from an EMBL/GenBank/DDBJ whole genome shotgun (WGS) entry which is preliminary data.</text>
</comment>
<evidence type="ECO:0000313" key="2">
    <source>
        <dbReference type="EMBL" id="GFQ05658.1"/>
    </source>
</evidence>
<dbReference type="EMBL" id="BMAC01001104">
    <property type="protein sequence ID" value="GFQ05658.1"/>
    <property type="molecule type" value="Genomic_DNA"/>
</dbReference>
<accession>A0A830CYV2</accession>
<sequence length="102" mass="11529">MPKEEESGRNPILKGVRLNLLKVESVEVDRLPVDRLESPKTTKHTADQSISTRFSRSTVVQSIDCPVIRSTDRQFRLIFLVSALTFAVCRSSFVLFSLACLF</sequence>
<protein>
    <submittedName>
        <fullName evidence="2">Uncharacterized protein</fullName>
    </submittedName>
</protein>
<gene>
    <name evidence="2" type="ORF">PHJA_002709900</name>
</gene>
<keyword evidence="1" id="KW-0812">Transmembrane</keyword>
<name>A0A830CYV2_9LAMI</name>
<reference evidence="2" key="1">
    <citation type="submission" date="2020-07" db="EMBL/GenBank/DDBJ databases">
        <title>Ethylene signaling mediates host invasion by parasitic plants.</title>
        <authorList>
            <person name="Yoshida S."/>
        </authorList>
    </citation>
    <scope>NUCLEOTIDE SEQUENCE</scope>
    <source>
        <strain evidence="2">Okayama</strain>
    </source>
</reference>
<proteinExistence type="predicted"/>